<organism evidence="2 3">
    <name type="scientific">Emiliania huxleyi (strain CCMP1516)</name>
    <dbReference type="NCBI Taxonomy" id="280463"/>
    <lineage>
        <taxon>Eukaryota</taxon>
        <taxon>Haptista</taxon>
        <taxon>Haptophyta</taxon>
        <taxon>Prymnesiophyceae</taxon>
        <taxon>Isochrysidales</taxon>
        <taxon>Noelaerhabdaceae</taxon>
        <taxon>Emiliania</taxon>
    </lineage>
</organism>
<name>A0A0D3I9P1_EMIH1</name>
<feature type="region of interest" description="Disordered" evidence="1">
    <location>
        <begin position="58"/>
        <end position="78"/>
    </location>
</feature>
<feature type="compositionally biased region" description="Basic and acidic residues" evidence="1">
    <location>
        <begin position="61"/>
        <end position="78"/>
    </location>
</feature>
<sequence>MASSYESTLEYIMASDEKGYHFTIFSDIKEPATAQVEIAEVSVEGKPSVHAMQISGMSEEADPHLKEGAPDPLHRSKGERVPFGSILLPRGAATDATLVTIDAGSTAGLVVSVPRKVDISNST</sequence>
<evidence type="ECO:0000256" key="1">
    <source>
        <dbReference type="SAM" id="MobiDB-lite"/>
    </source>
</evidence>
<dbReference type="AlphaFoldDB" id="A0A0D3I9P1"/>
<dbReference type="GeneID" id="17254097"/>
<protein>
    <recommendedName>
        <fullName evidence="4">Nucleoplasmin-like domain-containing protein</fullName>
    </recommendedName>
</protein>
<evidence type="ECO:0008006" key="4">
    <source>
        <dbReference type="Google" id="ProtNLM"/>
    </source>
</evidence>
<accession>A0A0D3I9P1</accession>
<dbReference type="KEGG" id="ehx:EMIHUDRAFT_218005"/>
<evidence type="ECO:0000313" key="2">
    <source>
        <dbReference type="EnsemblProtists" id="EOD07976"/>
    </source>
</evidence>
<dbReference type="HOGENOM" id="CLU_2019568_0_0_1"/>
<reference evidence="3" key="1">
    <citation type="journal article" date="2013" name="Nature">
        <title>Pan genome of the phytoplankton Emiliania underpins its global distribution.</title>
        <authorList>
            <person name="Read B.A."/>
            <person name="Kegel J."/>
            <person name="Klute M.J."/>
            <person name="Kuo A."/>
            <person name="Lefebvre S.C."/>
            <person name="Maumus F."/>
            <person name="Mayer C."/>
            <person name="Miller J."/>
            <person name="Monier A."/>
            <person name="Salamov A."/>
            <person name="Young J."/>
            <person name="Aguilar M."/>
            <person name="Claverie J.M."/>
            <person name="Frickenhaus S."/>
            <person name="Gonzalez K."/>
            <person name="Herman E.K."/>
            <person name="Lin Y.C."/>
            <person name="Napier J."/>
            <person name="Ogata H."/>
            <person name="Sarno A.F."/>
            <person name="Shmutz J."/>
            <person name="Schroeder D."/>
            <person name="de Vargas C."/>
            <person name="Verret F."/>
            <person name="von Dassow P."/>
            <person name="Valentin K."/>
            <person name="Van de Peer Y."/>
            <person name="Wheeler G."/>
            <person name="Dacks J.B."/>
            <person name="Delwiche C.F."/>
            <person name="Dyhrman S.T."/>
            <person name="Glockner G."/>
            <person name="John U."/>
            <person name="Richards T."/>
            <person name="Worden A.Z."/>
            <person name="Zhang X."/>
            <person name="Grigoriev I.V."/>
            <person name="Allen A.E."/>
            <person name="Bidle K."/>
            <person name="Borodovsky M."/>
            <person name="Bowler C."/>
            <person name="Brownlee C."/>
            <person name="Cock J.M."/>
            <person name="Elias M."/>
            <person name="Gladyshev V.N."/>
            <person name="Groth M."/>
            <person name="Guda C."/>
            <person name="Hadaegh A."/>
            <person name="Iglesias-Rodriguez M.D."/>
            <person name="Jenkins J."/>
            <person name="Jones B.M."/>
            <person name="Lawson T."/>
            <person name="Leese F."/>
            <person name="Lindquist E."/>
            <person name="Lobanov A."/>
            <person name="Lomsadze A."/>
            <person name="Malik S.B."/>
            <person name="Marsh M.E."/>
            <person name="Mackinder L."/>
            <person name="Mock T."/>
            <person name="Mueller-Roeber B."/>
            <person name="Pagarete A."/>
            <person name="Parker M."/>
            <person name="Probert I."/>
            <person name="Quesneville H."/>
            <person name="Raines C."/>
            <person name="Rensing S.A."/>
            <person name="Riano-Pachon D.M."/>
            <person name="Richier S."/>
            <person name="Rokitta S."/>
            <person name="Shiraiwa Y."/>
            <person name="Soanes D.M."/>
            <person name="van der Giezen M."/>
            <person name="Wahlund T.M."/>
            <person name="Williams B."/>
            <person name="Wilson W."/>
            <person name="Wolfe G."/>
            <person name="Wurch L.L."/>
        </authorList>
    </citation>
    <scope>NUCLEOTIDE SEQUENCE</scope>
</reference>
<dbReference type="EnsemblProtists" id="EOD07976">
    <property type="protein sequence ID" value="EOD07976"/>
    <property type="gene ID" value="EMIHUDRAFT_218005"/>
</dbReference>
<keyword evidence="3" id="KW-1185">Reference proteome</keyword>
<dbReference type="Proteomes" id="UP000013827">
    <property type="component" value="Unassembled WGS sequence"/>
</dbReference>
<evidence type="ECO:0000313" key="3">
    <source>
        <dbReference type="Proteomes" id="UP000013827"/>
    </source>
</evidence>
<dbReference type="RefSeq" id="XP_005760405.1">
    <property type="nucleotide sequence ID" value="XM_005760348.1"/>
</dbReference>
<reference evidence="2" key="2">
    <citation type="submission" date="2024-10" db="UniProtKB">
        <authorList>
            <consortium name="EnsemblProtists"/>
        </authorList>
    </citation>
    <scope>IDENTIFICATION</scope>
</reference>
<dbReference type="PaxDb" id="2903-EOD07976"/>
<proteinExistence type="predicted"/>